<dbReference type="EMBL" id="HBUF01069206">
    <property type="protein sequence ID" value="CAG6628881.1"/>
    <property type="molecule type" value="Transcribed_RNA"/>
</dbReference>
<dbReference type="EMBL" id="HBUF01585493">
    <property type="protein sequence ID" value="CAG6771649.1"/>
    <property type="molecule type" value="Transcribed_RNA"/>
</dbReference>
<dbReference type="EMBL" id="HBUF01585492">
    <property type="protein sequence ID" value="CAG6771647.1"/>
    <property type="molecule type" value="Transcribed_RNA"/>
</dbReference>
<reference evidence="1" key="1">
    <citation type="submission" date="2021-05" db="EMBL/GenBank/DDBJ databases">
        <authorList>
            <person name="Alioto T."/>
            <person name="Alioto T."/>
            <person name="Gomez Garrido J."/>
        </authorList>
    </citation>
    <scope>NUCLEOTIDE SEQUENCE</scope>
</reference>
<organism evidence="1">
    <name type="scientific">Cacopsylla melanoneura</name>
    <dbReference type="NCBI Taxonomy" id="428564"/>
    <lineage>
        <taxon>Eukaryota</taxon>
        <taxon>Metazoa</taxon>
        <taxon>Ecdysozoa</taxon>
        <taxon>Arthropoda</taxon>
        <taxon>Hexapoda</taxon>
        <taxon>Insecta</taxon>
        <taxon>Pterygota</taxon>
        <taxon>Neoptera</taxon>
        <taxon>Paraneoptera</taxon>
        <taxon>Hemiptera</taxon>
        <taxon>Sternorrhyncha</taxon>
        <taxon>Psylloidea</taxon>
        <taxon>Psyllidae</taxon>
        <taxon>Psyllinae</taxon>
        <taxon>Cacopsylla</taxon>
    </lineage>
</organism>
<name>A0A8D9ARW5_9HEMI</name>
<proteinExistence type="predicted"/>
<accession>A0A8D9ARW5</accession>
<protein>
    <submittedName>
        <fullName evidence="1">Uncharacterized protein</fullName>
    </submittedName>
</protein>
<dbReference type="AlphaFoldDB" id="A0A8D9ARW5"/>
<evidence type="ECO:0000313" key="1">
    <source>
        <dbReference type="EMBL" id="CAG6771649.1"/>
    </source>
</evidence>
<dbReference type="EMBL" id="HBUF01069205">
    <property type="protein sequence ID" value="CAG6628879.1"/>
    <property type="molecule type" value="Transcribed_RNA"/>
</dbReference>
<dbReference type="EMBL" id="HBUF01248064">
    <property type="protein sequence ID" value="CAG6679086.1"/>
    <property type="molecule type" value="Transcribed_RNA"/>
</dbReference>
<dbReference type="EMBL" id="HBUF01411417">
    <property type="protein sequence ID" value="CAG6739125.1"/>
    <property type="molecule type" value="Transcribed_RNA"/>
</dbReference>
<sequence>MHMYHHLEEQTHADCHQLLSVQFGSLGSLASSHWAALGAHPHLLPVSVCIRVQCVCPILVPLRDGIQCDGSHHHRFHRRAVHCHLSPVPVTHGLQTVTGDQVHRLHLADVALSGGSIGYSVQCYSPVLSHRQSYRSPVR</sequence>
<dbReference type="EMBL" id="HBUF01411418">
    <property type="protein sequence ID" value="CAG6739127.1"/>
    <property type="molecule type" value="Transcribed_RNA"/>
</dbReference>